<dbReference type="EMBL" id="JABEBT010000008">
    <property type="protein sequence ID" value="KAF7638969.1"/>
    <property type="molecule type" value="Genomic_DNA"/>
</dbReference>
<sequence>MYWVVEPGGIATENAAGEVDKDWYKWTLVELSVALVVGAIVKERKKRPDEMALTSVAEIGDHLMAAAH</sequence>
<protein>
    <submittedName>
        <fullName evidence="1">Uncharacterized protein</fullName>
    </submittedName>
</protein>
<organism evidence="1 2">
    <name type="scientific">Meloidogyne graminicola</name>
    <dbReference type="NCBI Taxonomy" id="189291"/>
    <lineage>
        <taxon>Eukaryota</taxon>
        <taxon>Metazoa</taxon>
        <taxon>Ecdysozoa</taxon>
        <taxon>Nematoda</taxon>
        <taxon>Chromadorea</taxon>
        <taxon>Rhabditida</taxon>
        <taxon>Tylenchina</taxon>
        <taxon>Tylenchomorpha</taxon>
        <taxon>Tylenchoidea</taxon>
        <taxon>Meloidogynidae</taxon>
        <taxon>Meloidogyninae</taxon>
        <taxon>Meloidogyne</taxon>
    </lineage>
</organism>
<accession>A0A8T0A0Y6</accession>
<gene>
    <name evidence="1" type="ORF">Mgra_00001495</name>
</gene>
<evidence type="ECO:0000313" key="1">
    <source>
        <dbReference type="EMBL" id="KAF7638969.1"/>
    </source>
</evidence>
<evidence type="ECO:0000313" key="2">
    <source>
        <dbReference type="Proteomes" id="UP000605970"/>
    </source>
</evidence>
<name>A0A8T0A0Y6_9BILA</name>
<dbReference type="Proteomes" id="UP000605970">
    <property type="component" value="Unassembled WGS sequence"/>
</dbReference>
<comment type="caution">
    <text evidence="1">The sequence shown here is derived from an EMBL/GenBank/DDBJ whole genome shotgun (WGS) entry which is preliminary data.</text>
</comment>
<reference evidence="1" key="1">
    <citation type="journal article" date="2020" name="Ecol. Evol.">
        <title>Genome structure and content of the rice root-knot nematode (Meloidogyne graminicola).</title>
        <authorList>
            <person name="Phan N.T."/>
            <person name="Danchin E.G.J."/>
            <person name="Klopp C."/>
            <person name="Perfus-Barbeoch L."/>
            <person name="Kozlowski D.K."/>
            <person name="Koutsovoulos G.D."/>
            <person name="Lopez-Roques C."/>
            <person name="Bouchez O."/>
            <person name="Zahm M."/>
            <person name="Besnard G."/>
            <person name="Bellafiore S."/>
        </authorList>
    </citation>
    <scope>NUCLEOTIDE SEQUENCE</scope>
    <source>
        <strain evidence="1">VN-18</strain>
    </source>
</reference>
<dbReference type="AlphaFoldDB" id="A0A8T0A0Y6"/>
<keyword evidence="2" id="KW-1185">Reference proteome</keyword>
<proteinExistence type="predicted"/>